<dbReference type="STRING" id="461836.A0A0L0D8B7"/>
<organism evidence="23 24">
    <name type="scientific">Thecamonas trahens ATCC 50062</name>
    <dbReference type="NCBI Taxonomy" id="461836"/>
    <lineage>
        <taxon>Eukaryota</taxon>
        <taxon>Apusozoa</taxon>
        <taxon>Apusomonadida</taxon>
        <taxon>Apusomonadidae</taxon>
        <taxon>Thecamonas</taxon>
    </lineage>
</organism>
<keyword evidence="24" id="KW-1185">Reference proteome</keyword>
<dbReference type="GO" id="GO:0005737">
    <property type="term" value="C:cytoplasm"/>
    <property type="evidence" value="ECO:0007669"/>
    <property type="project" value="TreeGrafter"/>
</dbReference>
<dbReference type="PANTHER" id="PTHR43758">
    <property type="entry name" value="7,8-DIHYDRO-8-OXOGUANINE TRIPHOSPHATASE"/>
    <property type="match status" value="1"/>
</dbReference>
<dbReference type="SUPFAM" id="SSF55811">
    <property type="entry name" value="Nudix"/>
    <property type="match status" value="1"/>
</dbReference>
<evidence type="ECO:0000256" key="13">
    <source>
        <dbReference type="ARBA" id="ARBA00029673"/>
    </source>
</evidence>
<evidence type="ECO:0000256" key="3">
    <source>
        <dbReference type="ARBA" id="ARBA00011245"/>
    </source>
</evidence>
<dbReference type="InterPro" id="IPR000086">
    <property type="entry name" value="NUDIX_hydrolase_dom"/>
</dbReference>
<dbReference type="RefSeq" id="XP_013762658.1">
    <property type="nucleotide sequence ID" value="XM_013907204.1"/>
</dbReference>
<dbReference type="GO" id="GO:0042262">
    <property type="term" value="P:DNA protection"/>
    <property type="evidence" value="ECO:0007669"/>
    <property type="project" value="InterPro"/>
</dbReference>
<evidence type="ECO:0000256" key="5">
    <source>
        <dbReference type="ARBA" id="ARBA00022801"/>
    </source>
</evidence>
<protein>
    <recommendedName>
        <fullName evidence="12">Oxidized purine nucleoside triphosphate hydrolase</fullName>
        <ecNumber evidence="11">3.6.1.56</ecNumber>
    </recommendedName>
    <alternativeName>
        <fullName evidence="16">2-hydroxy-dATP diphosphatase</fullName>
    </alternativeName>
    <alternativeName>
        <fullName evidence="15">7,8-dihydro-8-oxoguanine triphosphatase</fullName>
    </alternativeName>
    <alternativeName>
        <fullName evidence="14">8-oxo-dGTPase</fullName>
    </alternativeName>
    <alternativeName>
        <fullName evidence="17">Methylated purine nucleoside triphosphate hydrolase</fullName>
    </alternativeName>
    <alternativeName>
        <fullName evidence="13">Nucleoside diphosphate-linked moiety X motif 1</fullName>
    </alternativeName>
</protein>
<dbReference type="PROSITE" id="PS51462">
    <property type="entry name" value="NUDIX"/>
    <property type="match status" value="1"/>
</dbReference>
<comment type="subunit">
    <text evidence="3">Monomer.</text>
</comment>
<evidence type="ECO:0000256" key="20">
    <source>
        <dbReference type="ARBA" id="ARBA00049032"/>
    </source>
</evidence>
<dbReference type="AlphaFoldDB" id="A0A0L0D8B7"/>
<evidence type="ECO:0000256" key="9">
    <source>
        <dbReference type="ARBA" id="ARBA00024486"/>
    </source>
</evidence>
<name>A0A0L0D8B7_THETB</name>
<keyword evidence="6" id="KW-0460">Magnesium</keyword>
<evidence type="ECO:0000256" key="21">
    <source>
        <dbReference type="ARBA" id="ARBA00053094"/>
    </source>
</evidence>
<accession>A0A0L0D8B7</accession>
<evidence type="ECO:0000256" key="6">
    <source>
        <dbReference type="ARBA" id="ARBA00022842"/>
    </source>
</evidence>
<keyword evidence="4" id="KW-0479">Metal-binding</keyword>
<comment type="catalytic activity">
    <reaction evidence="7">
        <text>8-oxo-dATP + H2O = 8-oxo-dAMP + diphosphate + H(+)</text>
        <dbReference type="Rhea" id="RHEA:65396"/>
        <dbReference type="ChEBI" id="CHEBI:15377"/>
        <dbReference type="ChEBI" id="CHEBI:15378"/>
        <dbReference type="ChEBI" id="CHEBI:33019"/>
        <dbReference type="ChEBI" id="CHEBI:71361"/>
        <dbReference type="ChEBI" id="CHEBI:172871"/>
    </reaction>
    <physiologicalReaction direction="left-to-right" evidence="7">
        <dbReference type="Rhea" id="RHEA:65397"/>
    </physiologicalReaction>
</comment>
<evidence type="ECO:0000313" key="24">
    <source>
        <dbReference type="Proteomes" id="UP000054408"/>
    </source>
</evidence>
<comment type="catalytic activity">
    <reaction evidence="8">
        <text>2-oxo-dATP + H2O = 2-oxo-dAMP + diphosphate + H(+)</text>
        <dbReference type="Rhea" id="RHEA:31583"/>
        <dbReference type="ChEBI" id="CHEBI:15377"/>
        <dbReference type="ChEBI" id="CHEBI:15378"/>
        <dbReference type="ChEBI" id="CHEBI:33019"/>
        <dbReference type="ChEBI" id="CHEBI:63212"/>
        <dbReference type="ChEBI" id="CHEBI:77897"/>
        <dbReference type="EC" id="3.6.1.56"/>
    </reaction>
    <physiologicalReaction direction="left-to-right" evidence="8">
        <dbReference type="Rhea" id="RHEA:31584"/>
    </physiologicalReaction>
</comment>
<dbReference type="InterPro" id="IPR015797">
    <property type="entry name" value="NUDIX_hydrolase-like_dom_sf"/>
</dbReference>
<dbReference type="GO" id="GO:0008828">
    <property type="term" value="F:dATP diphosphatase activity"/>
    <property type="evidence" value="ECO:0007669"/>
    <property type="project" value="UniProtKB-EC"/>
</dbReference>
<feature type="domain" description="Nudix hydrolase" evidence="22">
    <location>
        <begin position="14"/>
        <end position="148"/>
    </location>
</feature>
<comment type="catalytic activity">
    <reaction evidence="19">
        <text>O(6)-methyl-dGTP + H2O = O(6)-methyl-dGMP + diphosphate + H(+)</text>
        <dbReference type="Rhea" id="RHEA:67600"/>
        <dbReference type="ChEBI" id="CHEBI:15377"/>
        <dbReference type="ChEBI" id="CHEBI:15378"/>
        <dbReference type="ChEBI" id="CHEBI:33019"/>
        <dbReference type="ChEBI" id="CHEBI:169974"/>
        <dbReference type="ChEBI" id="CHEBI:169975"/>
    </reaction>
    <physiologicalReaction direction="left-to-right" evidence="19">
        <dbReference type="Rhea" id="RHEA:67601"/>
    </physiologicalReaction>
</comment>
<proteinExistence type="inferred from homology"/>
<dbReference type="GeneID" id="25560188"/>
<dbReference type="GO" id="GO:0046872">
    <property type="term" value="F:metal ion binding"/>
    <property type="evidence" value="ECO:0007669"/>
    <property type="project" value="UniProtKB-KW"/>
</dbReference>
<evidence type="ECO:0000256" key="1">
    <source>
        <dbReference type="ARBA" id="ARBA00001946"/>
    </source>
</evidence>
<evidence type="ECO:0000256" key="7">
    <source>
        <dbReference type="ARBA" id="ARBA00024448"/>
    </source>
</evidence>
<evidence type="ECO:0000256" key="19">
    <source>
        <dbReference type="ARBA" id="ARBA00048894"/>
    </source>
</evidence>
<comment type="catalytic activity">
    <reaction evidence="18">
        <text>N(6)-methyl-ATP + H2O = N(6)-methyl-AMP + diphosphate + H(+)</text>
        <dbReference type="Rhea" id="RHEA:67608"/>
        <dbReference type="ChEBI" id="CHEBI:15377"/>
        <dbReference type="ChEBI" id="CHEBI:15378"/>
        <dbReference type="ChEBI" id="CHEBI:33019"/>
        <dbReference type="ChEBI" id="CHEBI:144842"/>
        <dbReference type="ChEBI" id="CHEBI:172873"/>
    </reaction>
    <physiologicalReaction direction="left-to-right" evidence="18">
        <dbReference type="Rhea" id="RHEA:67609"/>
    </physiologicalReaction>
</comment>
<evidence type="ECO:0000256" key="8">
    <source>
        <dbReference type="ARBA" id="ARBA00024459"/>
    </source>
</evidence>
<comment type="cofactor">
    <cofactor evidence="1">
        <name>Mg(2+)</name>
        <dbReference type="ChEBI" id="CHEBI:18420"/>
    </cofactor>
</comment>
<evidence type="ECO:0000256" key="16">
    <source>
        <dbReference type="ARBA" id="ARBA00031927"/>
    </source>
</evidence>
<dbReference type="Pfam" id="PF00293">
    <property type="entry name" value="NUDIX"/>
    <property type="match status" value="1"/>
</dbReference>
<keyword evidence="5 23" id="KW-0378">Hydrolase</keyword>
<comment type="similarity">
    <text evidence="2">Belongs to the Nudix hydrolase family.</text>
</comment>
<dbReference type="CDD" id="cd03427">
    <property type="entry name" value="NUDIX_MTH1_Nudt1"/>
    <property type="match status" value="1"/>
</dbReference>
<comment type="function">
    <text evidence="21">Oxidized purine nucleoside triphosphate hydrolase which is a prominent sanitizer of the oxidized nucleotide pool. Catalyzes the hydrolysis of 2-oxo-dATP (2-hydroxy-dATP) into 2-oxo-dAMP. Also has a significant hydrolase activity toward 2-oxo-ATP, 8-oxo-dGTP and 8-oxo-dATP. Through the hydrolysis of oxidized purine nucleoside triphosphates, prevents their incorporation into DNA and the subsequent transversions A:T to C:G and G:C to T:A. Also catalyzes the hydrolysis of methylated purine nucleoside triphosphate preventing their integration into DNA. Through this antimutagenic activity protects cells from oxidative stress.</text>
</comment>
<dbReference type="GO" id="GO:0008413">
    <property type="term" value="F:8-oxo-7,8-dihydroguanosine triphosphate pyrophosphatase activity"/>
    <property type="evidence" value="ECO:0007669"/>
    <property type="project" value="InterPro"/>
</dbReference>
<evidence type="ECO:0000256" key="18">
    <source>
        <dbReference type="ARBA" id="ARBA00048002"/>
    </source>
</evidence>
<comment type="catalytic activity">
    <reaction evidence="10">
        <text>2-oxo-ATP + H2O = 2-oxo-AMP + diphosphate + H(+)</text>
        <dbReference type="Rhea" id="RHEA:67392"/>
        <dbReference type="ChEBI" id="CHEBI:15377"/>
        <dbReference type="ChEBI" id="CHEBI:15378"/>
        <dbReference type="ChEBI" id="CHEBI:33019"/>
        <dbReference type="ChEBI" id="CHEBI:71395"/>
        <dbReference type="ChEBI" id="CHEBI:172878"/>
    </reaction>
    <physiologicalReaction direction="left-to-right" evidence="10">
        <dbReference type="Rhea" id="RHEA:67393"/>
    </physiologicalReaction>
</comment>
<evidence type="ECO:0000256" key="14">
    <source>
        <dbReference type="ARBA" id="ARBA00030634"/>
    </source>
</evidence>
<dbReference type="Gene3D" id="3.90.79.10">
    <property type="entry name" value="Nucleoside Triphosphate Pyrophosphohydrolase"/>
    <property type="match status" value="1"/>
</dbReference>
<evidence type="ECO:0000313" key="23">
    <source>
        <dbReference type="EMBL" id="KNC48602.1"/>
    </source>
</evidence>
<dbReference type="InterPro" id="IPR003563">
    <property type="entry name" value="8ODP"/>
</dbReference>
<evidence type="ECO:0000256" key="4">
    <source>
        <dbReference type="ARBA" id="ARBA00022723"/>
    </source>
</evidence>
<dbReference type="EC" id="3.6.1.56" evidence="11"/>
<comment type="catalytic activity">
    <reaction evidence="9">
        <text>8-oxo-dGTP + H2O = 8-oxo-dGMP + diphosphate + H(+)</text>
        <dbReference type="Rhea" id="RHEA:31575"/>
        <dbReference type="ChEBI" id="CHEBI:15377"/>
        <dbReference type="ChEBI" id="CHEBI:15378"/>
        <dbReference type="ChEBI" id="CHEBI:33019"/>
        <dbReference type="ChEBI" id="CHEBI:63224"/>
        <dbReference type="ChEBI" id="CHEBI:77896"/>
    </reaction>
    <physiologicalReaction direction="left-to-right" evidence="9">
        <dbReference type="Rhea" id="RHEA:31576"/>
    </physiologicalReaction>
</comment>
<dbReference type="Proteomes" id="UP000054408">
    <property type="component" value="Unassembled WGS sequence"/>
</dbReference>
<dbReference type="OrthoDB" id="447842at2759"/>
<comment type="catalytic activity">
    <reaction evidence="20">
        <text>N(6)-methyl-dATP + H2O = N(6)-methyl-dAMP + diphosphate + H(+)</text>
        <dbReference type="Rhea" id="RHEA:67604"/>
        <dbReference type="ChEBI" id="CHEBI:15377"/>
        <dbReference type="ChEBI" id="CHEBI:15378"/>
        <dbReference type="ChEBI" id="CHEBI:33019"/>
        <dbReference type="ChEBI" id="CHEBI:169976"/>
        <dbReference type="ChEBI" id="CHEBI:172872"/>
    </reaction>
    <physiologicalReaction direction="left-to-right" evidence="20">
        <dbReference type="Rhea" id="RHEA:67605"/>
    </physiologicalReaction>
</comment>
<evidence type="ECO:0000256" key="15">
    <source>
        <dbReference type="ARBA" id="ARBA00030682"/>
    </source>
</evidence>
<dbReference type="OMA" id="MWADDEF"/>
<gene>
    <name evidence="23" type="ORF">AMSG_00379</name>
</gene>
<dbReference type="PANTHER" id="PTHR43758:SF2">
    <property type="entry name" value="OXIDIZED PURINE NUCLEOSIDE TRIPHOSPHATE HYDROLASE"/>
    <property type="match status" value="1"/>
</dbReference>
<sequence length="189" mass="20265">MATASASIGVGRAGVKHTTLVYLVDQAASRILLALKKRGMGAGKVNGPGGKADVSAGDTSIRATAIRETQEEMGITPTDLQARGLISFVFTNDGEHSWDNDCTIFFGTQWDGEPTESDEMAPEWHPLDAVPYDRMWPDDELWLPDLLAGKEVYWQFTFDGDAIVDSASYADLPTMLAAIGAPEAAALDA</sequence>
<evidence type="ECO:0000256" key="12">
    <source>
        <dbReference type="ARBA" id="ARBA00026218"/>
    </source>
</evidence>
<dbReference type="PRINTS" id="PR01403">
    <property type="entry name" value="8OXTPHPHTASE"/>
</dbReference>
<evidence type="ECO:0000256" key="2">
    <source>
        <dbReference type="ARBA" id="ARBA00005582"/>
    </source>
</evidence>
<evidence type="ECO:0000256" key="17">
    <source>
        <dbReference type="ARBA" id="ARBA00032071"/>
    </source>
</evidence>
<evidence type="ECO:0000256" key="10">
    <source>
        <dbReference type="ARBA" id="ARBA00024596"/>
    </source>
</evidence>
<dbReference type="EMBL" id="GL349434">
    <property type="protein sequence ID" value="KNC48602.1"/>
    <property type="molecule type" value="Genomic_DNA"/>
</dbReference>
<evidence type="ECO:0000256" key="11">
    <source>
        <dbReference type="ARBA" id="ARBA00026103"/>
    </source>
</evidence>
<evidence type="ECO:0000259" key="22">
    <source>
        <dbReference type="PROSITE" id="PS51462"/>
    </source>
</evidence>
<reference evidence="23 24" key="1">
    <citation type="submission" date="2010-05" db="EMBL/GenBank/DDBJ databases">
        <title>The Genome Sequence of Thecamonas trahens ATCC 50062.</title>
        <authorList>
            <consortium name="The Broad Institute Genome Sequencing Platform"/>
            <person name="Russ C."/>
            <person name="Cuomo C."/>
            <person name="Shea T."/>
            <person name="Young S.K."/>
            <person name="Zeng Q."/>
            <person name="Koehrsen M."/>
            <person name="Haas B."/>
            <person name="Borodovsky M."/>
            <person name="Guigo R."/>
            <person name="Alvarado L."/>
            <person name="Berlin A."/>
            <person name="Bochicchio J."/>
            <person name="Borenstein D."/>
            <person name="Chapman S."/>
            <person name="Chen Z."/>
            <person name="Freedman E."/>
            <person name="Gellesch M."/>
            <person name="Goldberg J."/>
            <person name="Griggs A."/>
            <person name="Gujja S."/>
            <person name="Heilman E."/>
            <person name="Heiman D."/>
            <person name="Hepburn T."/>
            <person name="Howarth C."/>
            <person name="Jen D."/>
            <person name="Larson L."/>
            <person name="Mehta T."/>
            <person name="Park D."/>
            <person name="Pearson M."/>
            <person name="Roberts A."/>
            <person name="Saif S."/>
            <person name="Shenoy N."/>
            <person name="Sisk P."/>
            <person name="Stolte C."/>
            <person name="Sykes S."/>
            <person name="Thomson T."/>
            <person name="Walk T."/>
            <person name="White J."/>
            <person name="Yandava C."/>
            <person name="Burger G."/>
            <person name="Gray M.W."/>
            <person name="Holland P.W.H."/>
            <person name="King N."/>
            <person name="Lang F.B.F."/>
            <person name="Roger A.J."/>
            <person name="Ruiz-Trillo I."/>
            <person name="Lander E."/>
            <person name="Nusbaum C."/>
        </authorList>
    </citation>
    <scope>NUCLEOTIDE SEQUENCE [LARGE SCALE GENOMIC DNA]</scope>
    <source>
        <strain evidence="23 24">ATCC 50062</strain>
    </source>
</reference>